<organism evidence="1 2">
    <name type="scientific">Kuenenia stuttgartiensis</name>
    <dbReference type="NCBI Taxonomy" id="174633"/>
    <lineage>
        <taxon>Bacteria</taxon>
        <taxon>Pseudomonadati</taxon>
        <taxon>Planctomycetota</taxon>
        <taxon>Candidatus Brocadiia</taxon>
        <taxon>Candidatus Brocadiales</taxon>
        <taxon>Candidatus Brocadiaceae</taxon>
        <taxon>Candidatus Kuenenia</taxon>
    </lineage>
</organism>
<dbReference type="Proteomes" id="UP000221734">
    <property type="component" value="Chromosome Kuenenia_stuttgartiensis_MBR1"/>
</dbReference>
<dbReference type="AlphaFoldDB" id="A0A2C9CLB3"/>
<evidence type="ECO:0000313" key="1">
    <source>
        <dbReference type="EMBL" id="SOH06446.1"/>
    </source>
</evidence>
<gene>
    <name evidence="1" type="ORF">KSMBR1_3974</name>
</gene>
<name>A0A2C9CLB3_KUEST</name>
<reference evidence="2" key="1">
    <citation type="submission" date="2017-10" db="EMBL/GenBank/DDBJ databases">
        <authorList>
            <person name="Frank J."/>
        </authorList>
    </citation>
    <scope>NUCLEOTIDE SEQUENCE [LARGE SCALE GENOMIC DNA]</scope>
</reference>
<evidence type="ECO:0000313" key="2">
    <source>
        <dbReference type="Proteomes" id="UP000221734"/>
    </source>
</evidence>
<dbReference type="EMBL" id="LT934425">
    <property type="protein sequence ID" value="SOH06446.1"/>
    <property type="molecule type" value="Genomic_DNA"/>
</dbReference>
<proteinExistence type="predicted"/>
<keyword evidence="2" id="KW-1185">Reference proteome</keyword>
<dbReference type="KEGG" id="kst:KSMBR1_3974"/>
<sequence>MKRLAKAMEAKMKMTNTLIYWQIVKQLRYVENGTLI</sequence>
<accession>A0A2C9CLB3</accession>
<protein>
    <submittedName>
        <fullName evidence="1">Uncharacterized protein</fullName>
    </submittedName>
</protein>